<protein>
    <submittedName>
        <fullName evidence="3">Uncharacterized protein</fullName>
    </submittedName>
</protein>
<feature type="region of interest" description="Disordered" evidence="2">
    <location>
        <begin position="1"/>
        <end position="33"/>
    </location>
</feature>
<dbReference type="AlphaFoldDB" id="A0A1E3IW55"/>
<proteinExistence type="predicted"/>
<sequence length="209" mass="23349">MENYDNDTDMSFYGNSADGQRYDPTYNYGESSAAAGGSSFAFDDFSYMTGEASNVMDPYSQQQQSSFGAASGGTASKSTKTAASINKSKGRAIVSEEEKEARKKARYETSLDRSPEARKQRRKTNVARYNAKKATSEKTRLTTLESAVRDAEARFNNTEAERQHLLTLYAQVQEENTRLKSEAEYFTEDMPWADVEFGQEDLEEMGGLL</sequence>
<gene>
    <name evidence="3" type="ORF">L198_05647</name>
</gene>
<name>A0A1E3IW55_9TREE</name>
<reference evidence="3 4" key="1">
    <citation type="submission" date="2016-06" db="EMBL/GenBank/DDBJ databases">
        <title>Evolution of pathogenesis and genome organization in the Tremellales.</title>
        <authorList>
            <person name="Cuomo C."/>
            <person name="Litvintseva A."/>
            <person name="Heitman J."/>
            <person name="Chen Y."/>
            <person name="Sun S."/>
            <person name="Springer D."/>
            <person name="Dromer F."/>
            <person name="Young S."/>
            <person name="Zeng Q."/>
            <person name="Chapman S."/>
            <person name="Gujja S."/>
            <person name="Saif S."/>
            <person name="Birren B."/>
        </authorList>
    </citation>
    <scope>NUCLEOTIDE SEQUENCE [LARGE SCALE GENOMIC DNA]</scope>
    <source>
        <strain evidence="3 4">CBS 7118</strain>
    </source>
</reference>
<dbReference type="Proteomes" id="UP000094819">
    <property type="component" value="Unassembled WGS sequence"/>
</dbReference>
<evidence type="ECO:0000256" key="2">
    <source>
        <dbReference type="SAM" id="MobiDB-lite"/>
    </source>
</evidence>
<comment type="caution">
    <text evidence="3">The sequence shown here is derived from an EMBL/GenBank/DDBJ whole genome shotgun (WGS) entry which is preliminary data.</text>
</comment>
<dbReference type="RefSeq" id="XP_019030477.1">
    <property type="nucleotide sequence ID" value="XM_019177726.1"/>
</dbReference>
<keyword evidence="4" id="KW-1185">Reference proteome</keyword>
<keyword evidence="1" id="KW-0175">Coiled coil</keyword>
<organism evidence="3 4">
    <name type="scientific">Cryptococcus wingfieldii CBS 7118</name>
    <dbReference type="NCBI Taxonomy" id="1295528"/>
    <lineage>
        <taxon>Eukaryota</taxon>
        <taxon>Fungi</taxon>
        <taxon>Dikarya</taxon>
        <taxon>Basidiomycota</taxon>
        <taxon>Agaricomycotina</taxon>
        <taxon>Tremellomycetes</taxon>
        <taxon>Tremellales</taxon>
        <taxon>Cryptococcaceae</taxon>
        <taxon>Cryptococcus</taxon>
    </lineage>
</organism>
<evidence type="ECO:0000313" key="3">
    <source>
        <dbReference type="EMBL" id="ODN92850.1"/>
    </source>
</evidence>
<feature type="compositionally biased region" description="Low complexity" evidence="2">
    <location>
        <begin position="60"/>
        <end position="87"/>
    </location>
</feature>
<evidence type="ECO:0000313" key="4">
    <source>
        <dbReference type="Proteomes" id="UP000094819"/>
    </source>
</evidence>
<evidence type="ECO:0000256" key="1">
    <source>
        <dbReference type="SAM" id="Coils"/>
    </source>
</evidence>
<feature type="coiled-coil region" evidence="1">
    <location>
        <begin position="141"/>
        <end position="182"/>
    </location>
</feature>
<dbReference type="GeneID" id="30194860"/>
<feature type="compositionally biased region" description="Basic and acidic residues" evidence="2">
    <location>
        <begin position="94"/>
        <end position="118"/>
    </location>
</feature>
<accession>A0A1E3IW55</accession>
<feature type="region of interest" description="Disordered" evidence="2">
    <location>
        <begin position="56"/>
        <end position="126"/>
    </location>
</feature>
<dbReference type="EMBL" id="AWGH01000017">
    <property type="protein sequence ID" value="ODN92850.1"/>
    <property type="molecule type" value="Genomic_DNA"/>
</dbReference>